<keyword evidence="1" id="KW-1133">Transmembrane helix</keyword>
<feature type="transmembrane region" description="Helical" evidence="1">
    <location>
        <begin position="392"/>
        <end position="409"/>
    </location>
</feature>
<feature type="domain" description="DUF7088" evidence="3">
    <location>
        <begin position="2"/>
        <end position="78"/>
    </location>
</feature>
<evidence type="ECO:0000313" key="4">
    <source>
        <dbReference type="EMBL" id="OGL52704.1"/>
    </source>
</evidence>
<sequence>MFLTQDLPPEVRPVMSDLKTVLEEIARLNQSKIKVTYLDPNKDQGAATEARNYGIQALQFSSVKSDKFEVQTGYFGLALVYGEKSEVLPVASDVGNLEYFLMSAIKRLSSDKIPAVALADENSSETQILRGVLGKSYKFSSAAIGGNSPLPAEADTLIIVDPKSKFDEKSLNKLKEWLKSGKGVIALVDKVGVDQNLRSTGISQSNIESVWIDYGIEIENKLVVDEESAIANFQSQNGSFITRYSYWPQIRPENINPNIPALSGIDSLMLAWASPIKLSDDKVQTMFSSSQKSEVDDSFSDLSPEKQFNAGANGEKRVLGVIRTEGVKLAVIGDSDFIKDQFVVSSRQNMNLLLNLVDYFSQETDLLSIRSKSLKSSPLRAIPEGLKMTVKGVNIAAPLVILVVSWLVAKMLRERSKKDFG</sequence>
<evidence type="ECO:0000259" key="3">
    <source>
        <dbReference type="Pfam" id="PF23357"/>
    </source>
</evidence>
<evidence type="ECO:0000313" key="5">
    <source>
        <dbReference type="Proteomes" id="UP000185874"/>
    </source>
</evidence>
<dbReference type="EMBL" id="MGDJ01000023">
    <property type="protein sequence ID" value="OGL52704.1"/>
    <property type="molecule type" value="Genomic_DNA"/>
</dbReference>
<comment type="caution">
    <text evidence="4">The sequence shown here is derived from an EMBL/GenBank/DDBJ whole genome shotgun (WGS) entry which is preliminary data.</text>
</comment>
<reference evidence="4 5" key="1">
    <citation type="journal article" date="2016" name="Nat. Commun.">
        <title>Thousands of microbial genomes shed light on interconnected biogeochemical processes in an aquifer system.</title>
        <authorList>
            <person name="Anantharaman K."/>
            <person name="Brown C.T."/>
            <person name="Hug L.A."/>
            <person name="Sharon I."/>
            <person name="Castelle C.J."/>
            <person name="Probst A.J."/>
            <person name="Thomas B.C."/>
            <person name="Singh A."/>
            <person name="Wilkins M.J."/>
            <person name="Karaoz U."/>
            <person name="Brodie E.L."/>
            <person name="Williams K.H."/>
            <person name="Hubbard S.S."/>
            <person name="Banfield J.F."/>
        </authorList>
    </citation>
    <scope>NUCLEOTIDE SEQUENCE [LARGE SCALE GENOMIC DNA]</scope>
</reference>
<name>A0A1F7SHJ7_9BACT</name>
<protein>
    <submittedName>
        <fullName evidence="4">Uncharacterized protein</fullName>
    </submittedName>
</protein>
<evidence type="ECO:0000259" key="2">
    <source>
        <dbReference type="Pfam" id="PF09822"/>
    </source>
</evidence>
<proteinExistence type="predicted"/>
<keyword evidence="1" id="KW-0812">Transmembrane</keyword>
<dbReference type="InterPro" id="IPR019196">
    <property type="entry name" value="ABC_transp_unknown"/>
</dbReference>
<organism evidence="4 5">
    <name type="scientific">Candidatus Shapirobacteria bacterium RBG_13_44_7</name>
    <dbReference type="NCBI Taxonomy" id="1802149"/>
    <lineage>
        <taxon>Bacteria</taxon>
        <taxon>Candidatus Shapironibacteriota</taxon>
    </lineage>
</organism>
<feature type="domain" description="ABC-type uncharacterised transport system" evidence="2">
    <location>
        <begin position="124"/>
        <end position="342"/>
    </location>
</feature>
<dbReference type="Pfam" id="PF23357">
    <property type="entry name" value="DUF7088"/>
    <property type="match status" value="1"/>
</dbReference>
<dbReference type="Pfam" id="PF09822">
    <property type="entry name" value="ABC_transp_aux"/>
    <property type="match status" value="1"/>
</dbReference>
<evidence type="ECO:0000256" key="1">
    <source>
        <dbReference type="SAM" id="Phobius"/>
    </source>
</evidence>
<dbReference type="Proteomes" id="UP000185874">
    <property type="component" value="Unassembled WGS sequence"/>
</dbReference>
<dbReference type="InterPro" id="IPR055396">
    <property type="entry name" value="DUF7088"/>
</dbReference>
<dbReference type="AlphaFoldDB" id="A0A1F7SHJ7"/>
<gene>
    <name evidence="4" type="ORF">A3K55_01785</name>
</gene>
<keyword evidence="1" id="KW-0472">Membrane</keyword>
<accession>A0A1F7SHJ7</accession>